<keyword evidence="3" id="KW-0540">Nuclease</keyword>
<dbReference type="InterPro" id="IPR001667">
    <property type="entry name" value="DDH_dom"/>
</dbReference>
<dbReference type="EMBL" id="CP002631">
    <property type="protein sequence ID" value="AEB13996.1"/>
    <property type="molecule type" value="Genomic_DNA"/>
</dbReference>
<dbReference type="SUPFAM" id="SSF64182">
    <property type="entry name" value="DHH phosphoesterases"/>
    <property type="match status" value="2"/>
</dbReference>
<gene>
    <name evidence="9" type="ordered locus">Tresu_1080</name>
</gene>
<evidence type="ECO:0000259" key="7">
    <source>
        <dbReference type="Pfam" id="PF02272"/>
    </source>
</evidence>
<dbReference type="Pfam" id="PF17768">
    <property type="entry name" value="RecJ_OB"/>
    <property type="match status" value="1"/>
</dbReference>
<reference evidence="10" key="2">
    <citation type="submission" date="2011-04" db="EMBL/GenBank/DDBJ databases">
        <title>The complete genome of chromosome of Treponema succinifaciens DSM 2489.</title>
        <authorList>
            <person name="Lucas S."/>
            <person name="Copeland A."/>
            <person name="Lapidus A."/>
            <person name="Bruce D."/>
            <person name="Goodwin L."/>
            <person name="Pitluck S."/>
            <person name="Peters L."/>
            <person name="Kyrpides N."/>
            <person name="Mavromatis K."/>
            <person name="Ivanova N."/>
            <person name="Ovchinnikova G."/>
            <person name="Teshima H."/>
            <person name="Detter J.C."/>
            <person name="Tapia R."/>
            <person name="Han C."/>
            <person name="Land M."/>
            <person name="Hauser L."/>
            <person name="Markowitz V."/>
            <person name="Cheng J.-F."/>
            <person name="Hugenholtz P."/>
            <person name="Woyke T."/>
            <person name="Wu D."/>
            <person name="Gronow S."/>
            <person name="Wellnitz S."/>
            <person name="Brambilla E."/>
            <person name="Klenk H.-P."/>
            <person name="Eisen J.A."/>
        </authorList>
    </citation>
    <scope>NUCLEOTIDE SEQUENCE [LARGE SCALE GENOMIC DNA]</scope>
    <source>
        <strain evidence="10">ATCC 33096 / DSM 2489 / 6091</strain>
    </source>
</reference>
<feature type="domain" description="RecJ OB" evidence="8">
    <location>
        <begin position="607"/>
        <end position="713"/>
    </location>
</feature>
<sequence length="721" mass="80329">MSSSKWVKKAISKEEVEKLKNKFSLDSLTASIFARRGITSGKDILYFMEDDLRFQHNPFLFNSMEDAVDRILAAVPEKDSPKEEHEKVLIFGDKDVDGVTATTVLYDELCSLGIDVQYRVPEGDDAYGLSIQAVDDFAKQNGSLIITVDCGISNNAEIEHAADLGIDVIVLDHHNPKENIPSPAIILNAKLSDSGYPFEEISGCAVVYKVVSALRFSKSKWYKADEALLNAHEEENGQIAIECIKLRNLVPVSRLVDHILPGEKSIYDTKIPQYLSGQIILCWDKANVERLLNLTFGNSAQFNIADIRTEAAKLYPSLKNLPLSIVKEMSKIAKYGDHAPTEIGGFYNIFVTYVQQDLKKNFPSDSEKEKHDLQLVALAALADIMPMRNENRLFVRSGINSINENNVHPGLKELMSNLGLLGKRITSTDICWTLIPNLNAAGRLGQAGIAIELFTAKDDSYREQLAKKIIELNTKRKAFTQEAEAIAGTQARNSVNDFNGKLSFVIDEKINKGVSGILAGRLVSSLGVPAMAMTYVGNLVVGSMRSCRGYDVTAFLDQLKDLFVSYGGHNFAAGFSFEKEKFEEFKRRTKELSGTINLSDKNDEIQIDAELPPSYMTPDLKKIIDRFEPTGNENPKLVFLAKNLPIVSGLVMGKAEKQHLKITVDCGKNKWPCIFWNEGERLHRDFDVGDKINIIFNIERNVFNGAETLQLMLLGIEKSVQ</sequence>
<dbReference type="AlphaFoldDB" id="F2NVL7"/>
<keyword evidence="10" id="KW-1185">Reference proteome</keyword>
<evidence type="ECO:0000256" key="2">
    <source>
        <dbReference type="ARBA" id="ARBA00019841"/>
    </source>
</evidence>
<dbReference type="GO" id="GO:0008409">
    <property type="term" value="F:5'-3' exonuclease activity"/>
    <property type="evidence" value="ECO:0007669"/>
    <property type="project" value="InterPro"/>
</dbReference>
<dbReference type="NCBIfam" id="TIGR00644">
    <property type="entry name" value="recJ"/>
    <property type="match status" value="1"/>
</dbReference>
<dbReference type="STRING" id="869209.Tresu_1080"/>
<evidence type="ECO:0000313" key="10">
    <source>
        <dbReference type="Proteomes" id="UP000006852"/>
    </source>
</evidence>
<evidence type="ECO:0000259" key="8">
    <source>
        <dbReference type="Pfam" id="PF17768"/>
    </source>
</evidence>
<evidence type="ECO:0000259" key="6">
    <source>
        <dbReference type="Pfam" id="PF01368"/>
    </source>
</evidence>
<dbReference type="RefSeq" id="WP_013701286.1">
    <property type="nucleotide sequence ID" value="NC_015385.1"/>
</dbReference>
<dbReference type="PANTHER" id="PTHR30255:SF2">
    <property type="entry name" value="SINGLE-STRANDED-DNA-SPECIFIC EXONUCLEASE RECJ"/>
    <property type="match status" value="1"/>
</dbReference>
<dbReference type="Proteomes" id="UP000006852">
    <property type="component" value="Chromosome"/>
</dbReference>
<dbReference type="GeneID" id="302998243"/>
<dbReference type="OrthoDB" id="9809852at2"/>
<dbReference type="InterPro" id="IPR038763">
    <property type="entry name" value="DHH_sf"/>
</dbReference>
<evidence type="ECO:0000256" key="4">
    <source>
        <dbReference type="ARBA" id="ARBA00022801"/>
    </source>
</evidence>
<dbReference type="eggNOG" id="COG0608">
    <property type="taxonomic scope" value="Bacteria"/>
</dbReference>
<dbReference type="InterPro" id="IPR003156">
    <property type="entry name" value="DHHA1_dom"/>
</dbReference>
<proteinExistence type="inferred from homology"/>
<keyword evidence="4" id="KW-0378">Hydrolase</keyword>
<protein>
    <recommendedName>
        <fullName evidence="2">Single-stranded-DNA-specific exonuclease RecJ</fullName>
    </recommendedName>
</protein>
<comment type="similarity">
    <text evidence="1">Belongs to the RecJ family.</text>
</comment>
<dbReference type="Gene3D" id="3.90.1640.30">
    <property type="match status" value="2"/>
</dbReference>
<feature type="domain" description="DDH" evidence="6">
    <location>
        <begin position="87"/>
        <end position="216"/>
    </location>
</feature>
<keyword evidence="5 9" id="KW-0269">Exonuclease</keyword>
<reference evidence="9 10" key="1">
    <citation type="journal article" date="2011" name="Stand. Genomic Sci.">
        <title>Complete genome sequence of Treponema succinifaciens type strain (6091).</title>
        <authorList>
            <person name="Han C."/>
            <person name="Gronow S."/>
            <person name="Teshima H."/>
            <person name="Lapidus A."/>
            <person name="Nolan M."/>
            <person name="Lucas S."/>
            <person name="Hammon N."/>
            <person name="Deshpande S."/>
            <person name="Cheng J.F."/>
            <person name="Zeytun A."/>
            <person name="Tapia R."/>
            <person name="Goodwin L."/>
            <person name="Pitluck S."/>
            <person name="Liolios K."/>
            <person name="Pagani I."/>
            <person name="Ivanova N."/>
            <person name="Mavromatis K."/>
            <person name="Mikhailova N."/>
            <person name="Huntemann M."/>
            <person name="Pati A."/>
            <person name="Chen A."/>
            <person name="Palaniappan K."/>
            <person name="Land M."/>
            <person name="Hauser L."/>
            <person name="Brambilla E.M."/>
            <person name="Rohde M."/>
            <person name="Goker M."/>
            <person name="Woyke T."/>
            <person name="Bristow J."/>
            <person name="Eisen J.A."/>
            <person name="Markowitz V."/>
            <person name="Hugenholtz P."/>
            <person name="Kyrpides N.C."/>
            <person name="Klenk H.P."/>
            <person name="Detter J.C."/>
        </authorList>
    </citation>
    <scope>NUCLEOTIDE SEQUENCE [LARGE SCALE GENOMIC DNA]</scope>
    <source>
        <strain evidence="10">ATCC 33096 / DSM 2489 / 6091</strain>
    </source>
</reference>
<evidence type="ECO:0000256" key="5">
    <source>
        <dbReference type="ARBA" id="ARBA00022839"/>
    </source>
</evidence>
<dbReference type="InterPro" id="IPR051673">
    <property type="entry name" value="SSDNA_exonuclease_RecJ"/>
</dbReference>
<dbReference type="GO" id="GO:0003676">
    <property type="term" value="F:nucleic acid binding"/>
    <property type="evidence" value="ECO:0007669"/>
    <property type="project" value="InterPro"/>
</dbReference>
<dbReference type="HOGENOM" id="CLU_009736_5_2_12"/>
<name>F2NVL7_TRES6</name>
<dbReference type="Pfam" id="PF02272">
    <property type="entry name" value="DHHA1"/>
    <property type="match status" value="1"/>
</dbReference>
<evidence type="ECO:0000313" key="9">
    <source>
        <dbReference type="EMBL" id="AEB13996.1"/>
    </source>
</evidence>
<evidence type="ECO:0000256" key="3">
    <source>
        <dbReference type="ARBA" id="ARBA00022722"/>
    </source>
</evidence>
<dbReference type="InterPro" id="IPR004610">
    <property type="entry name" value="RecJ"/>
</dbReference>
<dbReference type="KEGG" id="tsu:Tresu_1080"/>
<evidence type="ECO:0000256" key="1">
    <source>
        <dbReference type="ARBA" id="ARBA00005915"/>
    </source>
</evidence>
<dbReference type="GO" id="GO:0006281">
    <property type="term" value="P:DNA repair"/>
    <property type="evidence" value="ECO:0007669"/>
    <property type="project" value="InterPro"/>
</dbReference>
<dbReference type="GO" id="GO:0006310">
    <property type="term" value="P:DNA recombination"/>
    <property type="evidence" value="ECO:0007669"/>
    <property type="project" value="InterPro"/>
</dbReference>
<dbReference type="InterPro" id="IPR041122">
    <property type="entry name" value="RecJ_OB"/>
</dbReference>
<dbReference type="Gene3D" id="2.40.50.460">
    <property type="match status" value="1"/>
</dbReference>
<accession>F2NVL7</accession>
<dbReference type="Pfam" id="PF01368">
    <property type="entry name" value="DHH"/>
    <property type="match status" value="1"/>
</dbReference>
<feature type="domain" description="DHHA1" evidence="7">
    <location>
        <begin position="506"/>
        <end position="590"/>
    </location>
</feature>
<dbReference type="PANTHER" id="PTHR30255">
    <property type="entry name" value="SINGLE-STRANDED-DNA-SPECIFIC EXONUCLEASE RECJ"/>
    <property type="match status" value="1"/>
</dbReference>
<organism evidence="9 10">
    <name type="scientific">Treponema succinifaciens (strain ATCC 33096 / DSM 2489 / 6091)</name>
    <dbReference type="NCBI Taxonomy" id="869209"/>
    <lineage>
        <taxon>Bacteria</taxon>
        <taxon>Pseudomonadati</taxon>
        <taxon>Spirochaetota</taxon>
        <taxon>Spirochaetia</taxon>
        <taxon>Spirochaetales</taxon>
        <taxon>Treponemataceae</taxon>
        <taxon>Treponema</taxon>
    </lineage>
</organism>